<evidence type="ECO:0000313" key="3">
    <source>
        <dbReference type="EMBL" id="GKT44110.1"/>
    </source>
</evidence>
<dbReference type="Gene3D" id="2.120.10.30">
    <property type="entry name" value="TolB, C-terminal domain"/>
    <property type="match status" value="1"/>
</dbReference>
<dbReference type="InterPro" id="IPR054539">
    <property type="entry name" value="Beta-prop_PDH"/>
</dbReference>
<keyword evidence="4" id="KW-1185">Reference proteome</keyword>
<protein>
    <recommendedName>
        <fullName evidence="2">Pyrroloquinoline quinone-dependent pyranose dehydrogenase beta-propeller domain-containing protein</fullName>
    </recommendedName>
</protein>
<comment type="caution">
    <text evidence="3">The sequence shown here is derived from an EMBL/GenBank/DDBJ whole genome shotgun (WGS) entry which is preliminary data.</text>
</comment>
<sequence length="271" mass="29154">MTSLLCLLVFATTQLILVSAQECRNNLSPGYKTPVAASGWTFRLVANGLNHPRSILFDQQGALLLVDAGSGIKHLKLIDDGGTCLSVAEERIIIGSPELNHGIALSANGKILYVSTADKVYAWSYDATAGTVGDFNTTIIANMSNSDHTTRTLTLSNKMPNILLVSRGSAANIDEDAARQSNGYSQLRAFDIGSLEENSQPFNFATQGTRLGWGLRNSVGVAEEPITGGIWTVENSADQLRRNGIDIHQDNPAEELNFHSYLNDSTKNQGG</sequence>
<gene>
    <name evidence="3" type="ORF">ColSpa_04291</name>
</gene>
<dbReference type="EMBL" id="BQXU01000009">
    <property type="protein sequence ID" value="GKT44110.1"/>
    <property type="molecule type" value="Genomic_DNA"/>
</dbReference>
<feature type="chain" id="PRO_5041276288" description="Pyrroloquinoline quinone-dependent pyranose dehydrogenase beta-propeller domain-containing protein" evidence="1">
    <location>
        <begin position="21"/>
        <end position="271"/>
    </location>
</feature>
<dbReference type="RefSeq" id="XP_049126460.1">
    <property type="nucleotide sequence ID" value="XM_049270503.1"/>
</dbReference>
<feature type="signal peptide" evidence="1">
    <location>
        <begin position="1"/>
        <end position="20"/>
    </location>
</feature>
<dbReference type="GeneID" id="73325093"/>
<dbReference type="Proteomes" id="UP001055115">
    <property type="component" value="Unassembled WGS sequence"/>
</dbReference>
<keyword evidence="1" id="KW-0732">Signal</keyword>
<evidence type="ECO:0000313" key="4">
    <source>
        <dbReference type="Proteomes" id="UP001055115"/>
    </source>
</evidence>
<dbReference type="SUPFAM" id="SSF50952">
    <property type="entry name" value="Soluble quinoprotein glucose dehydrogenase"/>
    <property type="match status" value="1"/>
</dbReference>
<proteinExistence type="predicted"/>
<accession>A0AA37LDQ2</accession>
<name>A0AA37LDQ2_9PEZI</name>
<dbReference type="AlphaFoldDB" id="A0AA37LDQ2"/>
<evidence type="ECO:0000259" key="2">
    <source>
        <dbReference type="Pfam" id="PF22807"/>
    </source>
</evidence>
<reference evidence="3 4" key="1">
    <citation type="submission" date="2022-03" db="EMBL/GenBank/DDBJ databases">
        <title>Genome data of Colletotrichum spp.</title>
        <authorList>
            <person name="Utami Y.D."/>
            <person name="Hiruma K."/>
        </authorList>
    </citation>
    <scope>NUCLEOTIDE SEQUENCE [LARGE SCALE GENOMIC DNA]</scope>
    <source>
        <strain evidence="3 4">MAFF 239500</strain>
    </source>
</reference>
<evidence type="ECO:0000256" key="1">
    <source>
        <dbReference type="SAM" id="SignalP"/>
    </source>
</evidence>
<dbReference type="InterPro" id="IPR011042">
    <property type="entry name" value="6-blade_b-propeller_TolB-like"/>
</dbReference>
<organism evidence="3 4">
    <name type="scientific">Colletotrichum spaethianum</name>
    <dbReference type="NCBI Taxonomy" id="700344"/>
    <lineage>
        <taxon>Eukaryota</taxon>
        <taxon>Fungi</taxon>
        <taxon>Dikarya</taxon>
        <taxon>Ascomycota</taxon>
        <taxon>Pezizomycotina</taxon>
        <taxon>Sordariomycetes</taxon>
        <taxon>Hypocreomycetidae</taxon>
        <taxon>Glomerellales</taxon>
        <taxon>Glomerellaceae</taxon>
        <taxon>Colletotrichum</taxon>
        <taxon>Colletotrichum spaethianum species complex</taxon>
    </lineage>
</organism>
<dbReference type="InterPro" id="IPR011041">
    <property type="entry name" value="Quinoprot_gluc/sorb_DH_b-prop"/>
</dbReference>
<dbReference type="Pfam" id="PF22807">
    <property type="entry name" value="TrAA12"/>
    <property type="match status" value="1"/>
</dbReference>
<feature type="domain" description="Pyrroloquinoline quinone-dependent pyranose dehydrogenase beta-propeller" evidence="2">
    <location>
        <begin position="34"/>
        <end position="269"/>
    </location>
</feature>